<organism evidence="2 3">
    <name type="scientific">Melaminivora alkalimesophila</name>
    <dbReference type="NCBI Taxonomy" id="1165852"/>
    <lineage>
        <taxon>Bacteria</taxon>
        <taxon>Pseudomonadati</taxon>
        <taxon>Pseudomonadota</taxon>
        <taxon>Betaproteobacteria</taxon>
        <taxon>Burkholderiales</taxon>
        <taxon>Comamonadaceae</taxon>
        <taxon>Melaminivora</taxon>
    </lineage>
</organism>
<name>A0A317RE15_9BURK</name>
<feature type="compositionally biased region" description="Low complexity" evidence="1">
    <location>
        <begin position="208"/>
        <end position="221"/>
    </location>
</feature>
<reference evidence="2 3" key="1">
    <citation type="submission" date="2018-05" db="EMBL/GenBank/DDBJ databases">
        <title>Genomic Encyclopedia of Type Strains, Phase IV (KMG-IV): sequencing the most valuable type-strain genomes for metagenomic binning, comparative biology and taxonomic classification.</title>
        <authorList>
            <person name="Goeker M."/>
        </authorList>
    </citation>
    <scope>NUCLEOTIDE SEQUENCE [LARGE SCALE GENOMIC DNA]</scope>
    <source>
        <strain evidence="2 3">DSM 26006</strain>
    </source>
</reference>
<dbReference type="OrthoDB" id="8910510at2"/>
<gene>
    <name evidence="2" type="ORF">DFR36_102108</name>
</gene>
<feature type="region of interest" description="Disordered" evidence="1">
    <location>
        <begin position="155"/>
        <end position="240"/>
    </location>
</feature>
<protein>
    <recommendedName>
        <fullName evidence="4">Helix-turn-helix protein</fullName>
    </recommendedName>
</protein>
<dbReference type="Proteomes" id="UP000246483">
    <property type="component" value="Unassembled WGS sequence"/>
</dbReference>
<evidence type="ECO:0000313" key="2">
    <source>
        <dbReference type="EMBL" id="PWW47735.1"/>
    </source>
</evidence>
<dbReference type="RefSeq" id="WP_075807020.1">
    <property type="nucleotide sequence ID" value="NZ_ALEE01000277.1"/>
</dbReference>
<proteinExistence type="predicted"/>
<accession>A0A317RE15</accession>
<sequence length="240" mass="25550">MGWGKKRSKGDSGRMAGGFIAMPWSVLDCPAWQRLSHPARSLLLELARQLGPDNNGRLLASGAYLSRRGWKSNDVINRALRELAETGFLHQTVQGHRPNKASWYAVTWQRLTGDKSGFDPGAAESFRRGAFQDGAPLPPPKQSREELYARWRKNEAPTPSGGVESAPIAPSGGVEALPVAPSGGAMQAPFDASPTPSGGDHLEVTILRSEAAASAAATAKPRAARKRHTVQPTEGLSAAV</sequence>
<evidence type="ECO:0000313" key="3">
    <source>
        <dbReference type="Proteomes" id="UP000246483"/>
    </source>
</evidence>
<dbReference type="AlphaFoldDB" id="A0A317RE15"/>
<comment type="caution">
    <text evidence="2">The sequence shown here is derived from an EMBL/GenBank/DDBJ whole genome shotgun (WGS) entry which is preliminary data.</text>
</comment>
<keyword evidence="3" id="KW-1185">Reference proteome</keyword>
<evidence type="ECO:0008006" key="4">
    <source>
        <dbReference type="Google" id="ProtNLM"/>
    </source>
</evidence>
<evidence type="ECO:0000256" key="1">
    <source>
        <dbReference type="SAM" id="MobiDB-lite"/>
    </source>
</evidence>
<dbReference type="EMBL" id="QGUB01000002">
    <property type="protein sequence ID" value="PWW47735.1"/>
    <property type="molecule type" value="Genomic_DNA"/>
</dbReference>